<feature type="domain" description="Lactate/malate dehydrogenase C-terminal" evidence="11">
    <location>
        <begin position="155"/>
        <end position="331"/>
    </location>
</feature>
<dbReference type="PROSITE" id="PS00068">
    <property type="entry name" value="MDH"/>
    <property type="match status" value="1"/>
</dbReference>
<keyword evidence="4 7" id="KW-0520">NAD</keyword>
<dbReference type="Gene3D" id="3.40.50.720">
    <property type="entry name" value="NAD(P)-binding Rossmann-like Domain"/>
    <property type="match status" value="1"/>
</dbReference>
<organism evidence="12 13">
    <name type="scientific">Blastocystis sp. subtype 1 (strain ATCC 50177 / NandII)</name>
    <dbReference type="NCBI Taxonomy" id="478820"/>
    <lineage>
        <taxon>Eukaryota</taxon>
        <taxon>Sar</taxon>
        <taxon>Stramenopiles</taxon>
        <taxon>Bigyra</taxon>
        <taxon>Opalozoa</taxon>
        <taxon>Opalinata</taxon>
        <taxon>Blastocystidae</taxon>
        <taxon>Blastocystis</taxon>
    </lineage>
</organism>
<feature type="binding site" evidence="6">
    <location>
        <position position="91"/>
    </location>
    <ligand>
        <name>substrate</name>
    </ligand>
</feature>
<feature type="binding site" evidence="6">
    <location>
        <position position="161"/>
    </location>
    <ligand>
        <name>substrate</name>
    </ligand>
</feature>
<evidence type="ECO:0000259" key="10">
    <source>
        <dbReference type="Pfam" id="PF00056"/>
    </source>
</evidence>
<gene>
    <name evidence="12" type="ORF">AV274_2046</name>
</gene>
<dbReference type="SUPFAM" id="SSF56327">
    <property type="entry name" value="LDH C-terminal domain-like"/>
    <property type="match status" value="1"/>
</dbReference>
<dbReference type="InterPro" id="IPR001557">
    <property type="entry name" value="L-lactate/malate_DH"/>
</dbReference>
<comment type="caution">
    <text evidence="12">The sequence shown here is derived from an EMBL/GenBank/DDBJ whole genome shotgun (WGS) entry which is preliminary data.</text>
</comment>
<dbReference type="PIRSF" id="PIRSF000102">
    <property type="entry name" value="Lac_mal_DH"/>
    <property type="match status" value="1"/>
</dbReference>
<dbReference type="InterPro" id="IPR001252">
    <property type="entry name" value="Malate_DH_AS"/>
</dbReference>
<feature type="binding site" evidence="6">
    <location>
        <position position="130"/>
    </location>
    <ligand>
        <name>substrate</name>
    </ligand>
</feature>
<dbReference type="EMBL" id="LXWW01000093">
    <property type="protein sequence ID" value="OAO16221.1"/>
    <property type="molecule type" value="Genomic_DNA"/>
</dbReference>
<sequence>MSPIRVLVSGAAGNIGYAILPMICNGNVFGKDQPIDLVLLDLERGMGKLEGVVMELHDSAYPLVKSITKSFIPMEAFKGVQYAFMIGGFPRLAGMQRSDLIAKNTAIFSEAGKAIDAVADKNIKVLVVANPANTNACVLMEHAKSIPRENFSAMTRLDANRAKSLLREEAMKKLGRDVAIEDVKNVIIWGNHSDTQFPDVNFATIEGKPAREVIQDDAYLDGEFMKTVQLRGKAVIAARGLSSACSAAKAACDHMHDWVCGTKEGEYAIMSVVSDGKHFDVPEGLIFSFPVTCKDGKWAYAEGLELDARSKEFFAKTIAELESEKKTAYEFLASQQ</sequence>
<evidence type="ECO:0000313" key="12">
    <source>
        <dbReference type="EMBL" id="OAO16221.1"/>
    </source>
</evidence>
<evidence type="ECO:0000256" key="6">
    <source>
        <dbReference type="PIRSR" id="PIRSR000102-2"/>
    </source>
</evidence>
<feature type="binding site" evidence="7">
    <location>
        <begin position="10"/>
        <end position="16"/>
    </location>
    <ligand>
        <name>NAD(+)</name>
        <dbReference type="ChEBI" id="CHEBI:57540"/>
    </ligand>
</feature>
<dbReference type="Pfam" id="PF00056">
    <property type="entry name" value="Ldh_1_N"/>
    <property type="match status" value="1"/>
</dbReference>
<evidence type="ECO:0000256" key="5">
    <source>
        <dbReference type="PIRSR" id="PIRSR000102-1"/>
    </source>
</evidence>
<dbReference type="NCBIfam" id="TIGR01759">
    <property type="entry name" value="MalateDH-SF1"/>
    <property type="match status" value="1"/>
</dbReference>
<keyword evidence="9" id="KW-0816">Tricarboxylic acid cycle</keyword>
<dbReference type="GO" id="GO:0030060">
    <property type="term" value="F:L-malate dehydrogenase (NAD+) activity"/>
    <property type="evidence" value="ECO:0007669"/>
    <property type="project" value="UniProtKB-EC"/>
</dbReference>
<evidence type="ECO:0000313" key="13">
    <source>
        <dbReference type="Proteomes" id="UP000078348"/>
    </source>
</evidence>
<feature type="binding site" evidence="7">
    <location>
        <begin position="128"/>
        <end position="130"/>
    </location>
    <ligand>
        <name>NAD(+)</name>
        <dbReference type="ChEBI" id="CHEBI:57540"/>
    </ligand>
</feature>
<proteinExistence type="inferred from homology"/>
<comment type="similarity">
    <text evidence="1">Belongs to the LDH/MDH superfamily. MDH type 2 family.</text>
</comment>
<evidence type="ECO:0000256" key="9">
    <source>
        <dbReference type="RuleBase" id="RU003405"/>
    </source>
</evidence>
<feature type="binding site" evidence="7">
    <location>
        <position position="104"/>
    </location>
    <ligand>
        <name>NAD(+)</name>
        <dbReference type="ChEBI" id="CHEBI:57540"/>
    </ligand>
</feature>
<dbReference type="FunFam" id="3.40.50.720:FF:000010">
    <property type="entry name" value="Malate dehydrogenase"/>
    <property type="match status" value="1"/>
</dbReference>
<dbReference type="AlphaFoldDB" id="A0A196SIT4"/>
<dbReference type="Proteomes" id="UP000078348">
    <property type="component" value="Unassembled WGS sequence"/>
</dbReference>
<dbReference type="Pfam" id="PF02866">
    <property type="entry name" value="Ldh_1_C"/>
    <property type="match status" value="1"/>
</dbReference>
<dbReference type="NCBIfam" id="NF003916">
    <property type="entry name" value="PRK05442.1"/>
    <property type="match status" value="1"/>
</dbReference>
<keyword evidence="13" id="KW-1185">Reference proteome</keyword>
<dbReference type="InterPro" id="IPR036291">
    <property type="entry name" value="NAD(P)-bd_dom_sf"/>
</dbReference>
<comment type="catalytic activity">
    <reaction evidence="9">
        <text>(S)-malate + NAD(+) = oxaloacetate + NADH + H(+)</text>
        <dbReference type="Rhea" id="RHEA:21432"/>
        <dbReference type="ChEBI" id="CHEBI:15378"/>
        <dbReference type="ChEBI" id="CHEBI:15589"/>
        <dbReference type="ChEBI" id="CHEBI:16452"/>
        <dbReference type="ChEBI" id="CHEBI:57540"/>
        <dbReference type="ChEBI" id="CHEBI:57945"/>
        <dbReference type="EC" id="1.1.1.37"/>
    </reaction>
</comment>
<keyword evidence="3 8" id="KW-0560">Oxidoreductase</keyword>
<dbReference type="EC" id="1.1.1.37" evidence="2 9"/>
<dbReference type="STRING" id="478820.A0A196SIT4"/>
<evidence type="ECO:0000256" key="3">
    <source>
        <dbReference type="ARBA" id="ARBA00023002"/>
    </source>
</evidence>
<evidence type="ECO:0000259" key="11">
    <source>
        <dbReference type="Pfam" id="PF02866"/>
    </source>
</evidence>
<feature type="domain" description="Lactate/malate dehydrogenase N-terminal" evidence="10">
    <location>
        <begin position="5"/>
        <end position="151"/>
    </location>
</feature>
<dbReference type="FunFam" id="3.90.110.10:FF:000002">
    <property type="entry name" value="Malate dehydrogenase"/>
    <property type="match status" value="1"/>
</dbReference>
<dbReference type="InterPro" id="IPR001236">
    <property type="entry name" value="Lactate/malate_DH_N"/>
</dbReference>
<reference evidence="12 13" key="1">
    <citation type="submission" date="2016-05" db="EMBL/GenBank/DDBJ databases">
        <title>Nuclear genome of Blastocystis sp. subtype 1 NandII.</title>
        <authorList>
            <person name="Gentekaki E."/>
            <person name="Curtis B."/>
            <person name="Stairs C."/>
            <person name="Eme L."/>
            <person name="Herman E."/>
            <person name="Klimes V."/>
            <person name="Arias M.C."/>
            <person name="Elias M."/>
            <person name="Hilliou F."/>
            <person name="Klute M."/>
            <person name="Malik S.-B."/>
            <person name="Pightling A."/>
            <person name="Rachubinski R."/>
            <person name="Salas D."/>
            <person name="Schlacht A."/>
            <person name="Suga H."/>
            <person name="Archibald J."/>
            <person name="Ball S.G."/>
            <person name="Clark G."/>
            <person name="Dacks J."/>
            <person name="Van Der Giezen M."/>
            <person name="Tsaousis A."/>
            <person name="Roger A."/>
        </authorList>
    </citation>
    <scope>NUCLEOTIDE SEQUENCE [LARGE SCALE GENOMIC DNA]</scope>
    <source>
        <strain evidence="13">ATCC 50177 / NandII</strain>
    </source>
</reference>
<evidence type="ECO:0000256" key="7">
    <source>
        <dbReference type="PIRSR" id="PIRSR000102-3"/>
    </source>
</evidence>
<dbReference type="Gene3D" id="3.90.110.10">
    <property type="entry name" value="Lactate dehydrogenase/glycoside hydrolase, family 4, C-terminal"/>
    <property type="match status" value="1"/>
</dbReference>
<dbReference type="OrthoDB" id="4069699at2759"/>
<dbReference type="PANTHER" id="PTHR23382">
    <property type="entry name" value="MALATE DEHYDROGENASE"/>
    <property type="match status" value="1"/>
</dbReference>
<dbReference type="GO" id="GO:0006099">
    <property type="term" value="P:tricarboxylic acid cycle"/>
    <property type="evidence" value="ECO:0007669"/>
    <property type="project" value="UniProtKB-KW"/>
</dbReference>
<dbReference type="GO" id="GO:0006108">
    <property type="term" value="P:malate metabolic process"/>
    <property type="evidence" value="ECO:0007669"/>
    <property type="project" value="InterPro"/>
</dbReference>
<feature type="binding site" evidence="7">
    <location>
        <position position="41"/>
    </location>
    <ligand>
        <name>NAD(+)</name>
        <dbReference type="ChEBI" id="CHEBI:57540"/>
    </ligand>
</feature>
<feature type="active site" description="Proton acceptor" evidence="5">
    <location>
        <position position="192"/>
    </location>
</feature>
<evidence type="ECO:0000256" key="1">
    <source>
        <dbReference type="ARBA" id="ARBA00009613"/>
    </source>
</evidence>
<evidence type="ECO:0000256" key="4">
    <source>
        <dbReference type="ARBA" id="ARBA00023027"/>
    </source>
</evidence>
<name>A0A196SIT4_BLAHN</name>
<dbReference type="InterPro" id="IPR015955">
    <property type="entry name" value="Lactate_DH/Glyco_Ohase_4_C"/>
</dbReference>
<accession>A0A196SIT4</accession>
<feature type="binding site" evidence="6">
    <location>
        <position position="97"/>
    </location>
    <ligand>
        <name>substrate</name>
    </ligand>
</feature>
<dbReference type="InterPro" id="IPR010945">
    <property type="entry name" value="Malate_DH_type2"/>
</dbReference>
<dbReference type="SUPFAM" id="SSF51735">
    <property type="entry name" value="NAD(P)-binding Rossmann-fold domains"/>
    <property type="match status" value="1"/>
</dbReference>
<evidence type="ECO:0000256" key="2">
    <source>
        <dbReference type="ARBA" id="ARBA00012995"/>
    </source>
</evidence>
<dbReference type="InterPro" id="IPR022383">
    <property type="entry name" value="Lactate/malate_DH_C"/>
</dbReference>
<evidence type="ECO:0000256" key="8">
    <source>
        <dbReference type="RuleBase" id="RU003369"/>
    </source>
</evidence>
<protein>
    <recommendedName>
        <fullName evidence="2 9">Malate dehydrogenase</fullName>
        <ecNumber evidence="2 9">1.1.1.37</ecNumber>
    </recommendedName>
</protein>